<organism evidence="2 3">
    <name type="scientific">Ceratopteris richardii</name>
    <name type="common">Triangle waterfern</name>
    <dbReference type="NCBI Taxonomy" id="49495"/>
    <lineage>
        <taxon>Eukaryota</taxon>
        <taxon>Viridiplantae</taxon>
        <taxon>Streptophyta</taxon>
        <taxon>Embryophyta</taxon>
        <taxon>Tracheophyta</taxon>
        <taxon>Polypodiopsida</taxon>
        <taxon>Polypodiidae</taxon>
        <taxon>Polypodiales</taxon>
        <taxon>Pteridineae</taxon>
        <taxon>Pteridaceae</taxon>
        <taxon>Parkerioideae</taxon>
        <taxon>Ceratopteris</taxon>
    </lineage>
</organism>
<accession>A0A8T2S8K3</accession>
<dbReference type="AlphaFoldDB" id="A0A8T2S8K3"/>
<comment type="caution">
    <text evidence="2">The sequence shown here is derived from an EMBL/GenBank/DDBJ whole genome shotgun (WGS) entry which is preliminary data.</text>
</comment>
<protein>
    <submittedName>
        <fullName evidence="2">Uncharacterized protein</fullName>
    </submittedName>
</protein>
<sequence>MSVVLLNQRRKDTALKRAMLNISGEKKSSARSPGFSLHAFVFSPILFHAFVFSPILFLVSRITSSLWIHISSLRVLHSVGCSAEEVPQFHRKRTYQKIKERIEKATHRRENNWFCILIRQENYG</sequence>
<name>A0A8T2S8K3_CERRI</name>
<keyword evidence="1" id="KW-1133">Transmembrane helix</keyword>
<reference evidence="2" key="1">
    <citation type="submission" date="2021-08" db="EMBL/GenBank/DDBJ databases">
        <title>WGS assembly of Ceratopteris richardii.</title>
        <authorList>
            <person name="Marchant D.B."/>
            <person name="Chen G."/>
            <person name="Jenkins J."/>
            <person name="Shu S."/>
            <person name="Leebens-Mack J."/>
            <person name="Grimwood J."/>
            <person name="Schmutz J."/>
            <person name="Soltis P."/>
            <person name="Soltis D."/>
            <person name="Chen Z.-H."/>
        </authorList>
    </citation>
    <scope>NUCLEOTIDE SEQUENCE</scope>
    <source>
        <strain evidence="2">Whitten #5841</strain>
        <tissue evidence="2">Leaf</tissue>
    </source>
</reference>
<gene>
    <name evidence="2" type="ORF">KP509_21G008600</name>
</gene>
<feature type="transmembrane region" description="Helical" evidence="1">
    <location>
        <begin position="35"/>
        <end position="59"/>
    </location>
</feature>
<evidence type="ECO:0000256" key="1">
    <source>
        <dbReference type="SAM" id="Phobius"/>
    </source>
</evidence>
<proteinExistence type="predicted"/>
<keyword evidence="3" id="KW-1185">Reference proteome</keyword>
<dbReference type="Proteomes" id="UP000825935">
    <property type="component" value="Chromosome 21"/>
</dbReference>
<evidence type="ECO:0000313" key="3">
    <source>
        <dbReference type="Proteomes" id="UP000825935"/>
    </source>
</evidence>
<evidence type="ECO:0000313" key="2">
    <source>
        <dbReference type="EMBL" id="KAH7314551.1"/>
    </source>
</evidence>
<dbReference type="EMBL" id="CM035426">
    <property type="protein sequence ID" value="KAH7314551.1"/>
    <property type="molecule type" value="Genomic_DNA"/>
</dbReference>
<keyword evidence="1" id="KW-0472">Membrane</keyword>
<keyword evidence="1" id="KW-0812">Transmembrane</keyword>